<proteinExistence type="predicted"/>
<feature type="chain" id="PRO_5020619559" description="C1q domain-containing protein" evidence="1">
    <location>
        <begin position="22"/>
        <end position="158"/>
    </location>
</feature>
<gene>
    <name evidence="2" type="ORF">B9G39_05465</name>
</gene>
<feature type="signal peptide" evidence="1">
    <location>
        <begin position="1"/>
        <end position="21"/>
    </location>
</feature>
<organism evidence="2 3">
    <name type="scientific">Zooshikella ganghwensis</name>
    <dbReference type="NCBI Taxonomy" id="202772"/>
    <lineage>
        <taxon>Bacteria</taxon>
        <taxon>Pseudomonadati</taxon>
        <taxon>Pseudomonadota</taxon>
        <taxon>Gammaproteobacteria</taxon>
        <taxon>Oceanospirillales</taxon>
        <taxon>Zooshikellaceae</taxon>
        <taxon>Zooshikella</taxon>
    </lineage>
</organism>
<dbReference type="AlphaFoldDB" id="A0A4P9VKN1"/>
<name>A0A4P9VKN1_9GAMM</name>
<dbReference type="RefSeq" id="WP_094786360.1">
    <property type="nucleotide sequence ID" value="NZ_NDXW01000001.1"/>
</dbReference>
<comment type="caution">
    <text evidence="2">The sequence shown here is derived from an EMBL/GenBank/DDBJ whole genome shotgun (WGS) entry which is preliminary data.</text>
</comment>
<accession>A0A4P9VKN1</accession>
<dbReference type="EMBL" id="NDXW01000001">
    <property type="protein sequence ID" value="RDH42944.1"/>
    <property type="molecule type" value="Genomic_DNA"/>
</dbReference>
<protein>
    <recommendedName>
        <fullName evidence="4">C1q domain-containing protein</fullName>
    </recommendedName>
</protein>
<reference evidence="2 3" key="1">
    <citation type="submission" date="2017-04" db="EMBL/GenBank/DDBJ databases">
        <title>Draft genome sequence of Zooshikella ganghwensis VG4 isolated from Red Sea sediments.</title>
        <authorList>
            <person name="Rehman Z."/>
            <person name="Alam I."/>
            <person name="Kamau A."/>
            <person name="Bajic V."/>
            <person name="Leiknes T."/>
        </authorList>
    </citation>
    <scope>NUCLEOTIDE SEQUENCE [LARGE SCALE GENOMIC DNA]</scope>
    <source>
        <strain evidence="2 3">VG4</strain>
    </source>
</reference>
<evidence type="ECO:0000256" key="1">
    <source>
        <dbReference type="SAM" id="SignalP"/>
    </source>
</evidence>
<keyword evidence="1" id="KW-0732">Signal</keyword>
<evidence type="ECO:0000313" key="2">
    <source>
        <dbReference type="EMBL" id="RDH42944.1"/>
    </source>
</evidence>
<evidence type="ECO:0000313" key="3">
    <source>
        <dbReference type="Proteomes" id="UP000257039"/>
    </source>
</evidence>
<sequence length="158" mass="17515">MKKIISISALLLSIASLNVSANMLSPSDIQCDQVKKRCTTMVKFVPGAVSWYITSQAAGNPGLIIRYKDKSGKWVEIVNTNVYSTDLSNKSFGDFIAPVKGDYQFIFTNVIYLERDTAAIINDNLDNVTVTYQFAGEDGTDGDFNDIYASVTWFKRKG</sequence>
<dbReference type="Proteomes" id="UP000257039">
    <property type="component" value="Unassembled WGS sequence"/>
</dbReference>
<keyword evidence="3" id="KW-1185">Reference proteome</keyword>
<evidence type="ECO:0008006" key="4">
    <source>
        <dbReference type="Google" id="ProtNLM"/>
    </source>
</evidence>